<dbReference type="OMA" id="SNLMMDV"/>
<dbReference type="PANTHER" id="PTHR12828">
    <property type="entry name" value="PROTEASOME MATURATION PROTEIN UMP1"/>
    <property type="match status" value="1"/>
</dbReference>
<dbReference type="GO" id="GO:0043248">
    <property type="term" value="P:proteasome assembly"/>
    <property type="evidence" value="ECO:0007669"/>
    <property type="project" value="InterPro"/>
</dbReference>
<dbReference type="Pfam" id="PF05348">
    <property type="entry name" value="UMP1"/>
    <property type="match status" value="1"/>
</dbReference>
<dbReference type="GO" id="GO:0005634">
    <property type="term" value="C:nucleus"/>
    <property type="evidence" value="ECO:0007669"/>
    <property type="project" value="TreeGrafter"/>
</dbReference>
<name>A0A9Q0MHD6_BLOTA</name>
<accession>A0A9Q0MHD6</accession>
<reference evidence="4" key="1">
    <citation type="submission" date="2022-12" db="EMBL/GenBank/DDBJ databases">
        <title>Genome assemblies of Blomia tropicalis.</title>
        <authorList>
            <person name="Cui Y."/>
        </authorList>
    </citation>
    <scope>NUCLEOTIDE SEQUENCE</scope>
    <source>
        <tissue evidence="4">Adult mites</tissue>
    </source>
</reference>
<evidence type="ECO:0000313" key="4">
    <source>
        <dbReference type="EMBL" id="KAJ6225854.1"/>
    </source>
</evidence>
<dbReference type="PANTHER" id="PTHR12828:SF3">
    <property type="entry name" value="PROTEASOME MATURATION PROTEIN"/>
    <property type="match status" value="1"/>
</dbReference>
<evidence type="ECO:0000313" key="5">
    <source>
        <dbReference type="Proteomes" id="UP001142055"/>
    </source>
</evidence>
<feature type="region of interest" description="Disordered" evidence="3">
    <location>
        <begin position="1"/>
        <end position="22"/>
    </location>
</feature>
<comment type="similarity">
    <text evidence="2">Belongs to the POMP/UMP1 family.</text>
</comment>
<dbReference type="Proteomes" id="UP001142055">
    <property type="component" value="Chromosome 1"/>
</dbReference>
<evidence type="ECO:0008006" key="6">
    <source>
        <dbReference type="Google" id="ProtNLM"/>
    </source>
</evidence>
<dbReference type="InterPro" id="IPR008012">
    <property type="entry name" value="Ump1"/>
</dbReference>
<dbReference type="AlphaFoldDB" id="A0A9Q0MHD6"/>
<evidence type="ECO:0000256" key="1">
    <source>
        <dbReference type="ARBA" id="ARBA00023186"/>
    </source>
</evidence>
<organism evidence="4 5">
    <name type="scientific">Blomia tropicalis</name>
    <name type="common">Mite</name>
    <dbReference type="NCBI Taxonomy" id="40697"/>
    <lineage>
        <taxon>Eukaryota</taxon>
        <taxon>Metazoa</taxon>
        <taxon>Ecdysozoa</taxon>
        <taxon>Arthropoda</taxon>
        <taxon>Chelicerata</taxon>
        <taxon>Arachnida</taxon>
        <taxon>Acari</taxon>
        <taxon>Acariformes</taxon>
        <taxon>Sarcoptiformes</taxon>
        <taxon>Astigmata</taxon>
        <taxon>Glycyphagoidea</taxon>
        <taxon>Echimyopodidae</taxon>
        <taxon>Blomia</taxon>
    </lineage>
</organism>
<keyword evidence="5" id="KW-1185">Reference proteome</keyword>
<proteinExistence type="inferred from homology"/>
<keyword evidence="1" id="KW-0143">Chaperone</keyword>
<gene>
    <name evidence="4" type="ORF">RDWZM_004399</name>
</gene>
<evidence type="ECO:0000256" key="3">
    <source>
        <dbReference type="SAM" id="MobiDB-lite"/>
    </source>
</evidence>
<dbReference type="EMBL" id="JAPWDV010000001">
    <property type="protein sequence ID" value="KAJ6225854.1"/>
    <property type="molecule type" value="Genomic_DNA"/>
</dbReference>
<sequence>MDVVQYKKKSSAPKDKLDPLDVSNPQKSMLLHGFSSVKQRNYGVHPLEKLEKLHQDRTLYQDLTMLRSVQGIHAPLRLLAERKAASNVGHLPFLPRSNFMLDVLSGNDEMIQPCDIYSDPFEFNEVQLPTHMTMERQFGIL</sequence>
<comment type="caution">
    <text evidence="4">The sequence shown here is derived from an EMBL/GenBank/DDBJ whole genome shotgun (WGS) entry which is preliminary data.</text>
</comment>
<dbReference type="GO" id="GO:0005737">
    <property type="term" value="C:cytoplasm"/>
    <property type="evidence" value="ECO:0007669"/>
    <property type="project" value="TreeGrafter"/>
</dbReference>
<evidence type="ECO:0000256" key="2">
    <source>
        <dbReference type="ARBA" id="ARBA00043974"/>
    </source>
</evidence>
<protein>
    <recommendedName>
        <fullName evidence="6">Proteasome maturation protein</fullName>
    </recommendedName>
</protein>
<feature type="compositionally biased region" description="Basic residues" evidence="3">
    <location>
        <begin position="1"/>
        <end position="11"/>
    </location>
</feature>